<name>A0ABS0NJ42_9ACTN</name>
<comment type="caution">
    <text evidence="1">The sequence shown here is derived from an EMBL/GenBank/DDBJ whole genome shotgun (WGS) entry which is preliminary data.</text>
</comment>
<evidence type="ECO:0000313" key="2">
    <source>
        <dbReference type="Proteomes" id="UP000807371"/>
    </source>
</evidence>
<keyword evidence="2" id="KW-1185">Reference proteome</keyword>
<gene>
    <name evidence="1" type="ORF">IHE55_10125</name>
</gene>
<protein>
    <submittedName>
        <fullName evidence="1">Uncharacterized protein</fullName>
    </submittedName>
</protein>
<dbReference type="EMBL" id="JACYXC010000001">
    <property type="protein sequence ID" value="MBH5335132.1"/>
    <property type="molecule type" value="Genomic_DNA"/>
</dbReference>
<evidence type="ECO:0000313" key="1">
    <source>
        <dbReference type="EMBL" id="MBH5335132.1"/>
    </source>
</evidence>
<proteinExistence type="predicted"/>
<sequence>MDRHIAALVLNSGSREVHSAEAFSTRENPGAVRYGVKITYHDTSRIYVYVVQTLPAGRDFTQGVDFDVPAAV</sequence>
<reference evidence="1 2" key="1">
    <citation type="submission" date="2020-09" db="EMBL/GenBank/DDBJ databases">
        <title>Biosynthesis of the nuclear factor of activated T cells inhibitor NFAT-133 and its congeners in Streptomyces pactum.</title>
        <authorList>
            <person name="Zhou W."/>
            <person name="Posri P."/>
            <person name="Abugrain M.E."/>
            <person name="Weisberg A.J."/>
            <person name="Chang J.H."/>
            <person name="Mahmud T."/>
        </authorList>
    </citation>
    <scope>NUCLEOTIDE SEQUENCE [LARGE SCALE GENOMIC DNA]</scope>
    <source>
        <strain evidence="1 2">ATCC 27456</strain>
    </source>
</reference>
<accession>A0ABS0NJ42</accession>
<dbReference type="RefSeq" id="WP_197988731.1">
    <property type="nucleotide sequence ID" value="NZ_JACYXC010000001.1"/>
</dbReference>
<organism evidence="1 2">
    <name type="scientific">Streptomyces pactum</name>
    <dbReference type="NCBI Taxonomy" id="68249"/>
    <lineage>
        <taxon>Bacteria</taxon>
        <taxon>Bacillati</taxon>
        <taxon>Actinomycetota</taxon>
        <taxon>Actinomycetes</taxon>
        <taxon>Kitasatosporales</taxon>
        <taxon>Streptomycetaceae</taxon>
        <taxon>Streptomyces</taxon>
    </lineage>
</organism>
<dbReference type="Proteomes" id="UP000807371">
    <property type="component" value="Unassembled WGS sequence"/>
</dbReference>